<dbReference type="PROSITE" id="PS00584">
    <property type="entry name" value="PFKB_KINASES_2"/>
    <property type="match status" value="1"/>
</dbReference>
<keyword evidence="15" id="KW-1185">Reference proteome</keyword>
<comment type="cofactor">
    <cofactor evidence="1 11">
        <name>Mg(2+)</name>
        <dbReference type="ChEBI" id="CHEBI:18420"/>
    </cofactor>
</comment>
<keyword evidence="12" id="KW-0812">Transmembrane</keyword>
<dbReference type="UniPathway" id="UPA00588">
    <property type="reaction ID" value="UER00659"/>
</dbReference>
<evidence type="ECO:0000256" key="2">
    <source>
        <dbReference type="ARBA" id="ARBA00004801"/>
    </source>
</evidence>
<evidence type="ECO:0000256" key="3">
    <source>
        <dbReference type="ARBA" id="ARBA00010688"/>
    </source>
</evidence>
<dbReference type="EC" id="2.7.1.20" evidence="4 11"/>
<evidence type="ECO:0000256" key="12">
    <source>
        <dbReference type="SAM" id="Phobius"/>
    </source>
</evidence>
<comment type="function">
    <text evidence="11">ATP dependent phosphorylation of adenosine and other related nucleoside analogs to monophosphate derivatives.</text>
</comment>
<sequence length="180" mass="19425">RPVAAYEIISIEDKDIVDTNAAGDAYVGGFLAGILKNCDDQMCAAAGAYAAWEVIKQSGCKFPEKSKFEFKVDSSTTITGSSTHFLFPMSMSIFGEVTSDSTWLIAIAVLLGLAVLIEQVLYDTFYKKIANYRTGEMRRKIVPAKFNAHPHALQGLLPELSSASPLKGTAGLYSLKSTGD</sequence>
<dbReference type="SUPFAM" id="SSF53613">
    <property type="entry name" value="Ribokinase-like"/>
    <property type="match status" value="1"/>
</dbReference>
<dbReference type="PANTHER" id="PTHR45769">
    <property type="entry name" value="ADENOSINE KINASE"/>
    <property type="match status" value="1"/>
</dbReference>
<dbReference type="GO" id="GO:0006166">
    <property type="term" value="P:purine ribonucleoside salvage"/>
    <property type="evidence" value="ECO:0007669"/>
    <property type="project" value="UniProtKB-KW"/>
</dbReference>
<evidence type="ECO:0000256" key="4">
    <source>
        <dbReference type="ARBA" id="ARBA00012119"/>
    </source>
</evidence>
<keyword evidence="8 11" id="KW-0418">Kinase</keyword>
<dbReference type="InterPro" id="IPR029056">
    <property type="entry name" value="Ribokinase-like"/>
</dbReference>
<evidence type="ECO:0000256" key="5">
    <source>
        <dbReference type="ARBA" id="ARBA00022679"/>
    </source>
</evidence>
<feature type="active site" description="Proton acceptor" evidence="10">
    <location>
        <position position="24"/>
    </location>
</feature>
<dbReference type="Proteomes" id="UP000553632">
    <property type="component" value="Unassembled WGS sequence"/>
</dbReference>
<evidence type="ECO:0000313" key="14">
    <source>
        <dbReference type="EMBL" id="KAF4741813.1"/>
    </source>
</evidence>
<keyword evidence="6 11" id="KW-0660">Purine salvage</keyword>
<feature type="non-terminal residue" evidence="14">
    <location>
        <position position="180"/>
    </location>
</feature>
<evidence type="ECO:0000259" key="13">
    <source>
        <dbReference type="Pfam" id="PF00294"/>
    </source>
</evidence>
<dbReference type="EMBL" id="JABANO010012437">
    <property type="protein sequence ID" value="KAF4741813.1"/>
    <property type="molecule type" value="Genomic_DNA"/>
</dbReference>
<dbReference type="PANTHER" id="PTHR45769:SF3">
    <property type="entry name" value="ADENOSINE KINASE"/>
    <property type="match status" value="1"/>
</dbReference>
<dbReference type="GO" id="GO:0005829">
    <property type="term" value="C:cytosol"/>
    <property type="evidence" value="ECO:0007669"/>
    <property type="project" value="TreeGrafter"/>
</dbReference>
<keyword evidence="5 11" id="KW-0808">Transferase</keyword>
<dbReference type="GO" id="GO:0006144">
    <property type="term" value="P:purine nucleobase metabolic process"/>
    <property type="evidence" value="ECO:0007669"/>
    <property type="project" value="TreeGrafter"/>
</dbReference>
<keyword evidence="12" id="KW-1133">Transmembrane helix</keyword>
<dbReference type="GO" id="GO:0004001">
    <property type="term" value="F:adenosine kinase activity"/>
    <property type="evidence" value="ECO:0007669"/>
    <property type="project" value="UniProtKB-UniRule"/>
</dbReference>
<feature type="non-terminal residue" evidence="14">
    <location>
        <position position="1"/>
    </location>
</feature>
<dbReference type="GO" id="GO:0005634">
    <property type="term" value="C:nucleus"/>
    <property type="evidence" value="ECO:0007669"/>
    <property type="project" value="TreeGrafter"/>
</dbReference>
<comment type="similarity">
    <text evidence="3 11">Belongs to the carbohydrate kinase PfkB family.</text>
</comment>
<dbReference type="GO" id="GO:0044209">
    <property type="term" value="P:AMP salvage"/>
    <property type="evidence" value="ECO:0007669"/>
    <property type="project" value="UniProtKB-UniRule"/>
</dbReference>
<keyword evidence="9 11" id="KW-0067">ATP-binding</keyword>
<feature type="domain" description="Carbohydrate kinase PfkB" evidence="13">
    <location>
        <begin position="6"/>
        <end position="64"/>
    </location>
</feature>
<gene>
    <name evidence="14" type="ORF">FOZ63_008718</name>
</gene>
<dbReference type="InterPro" id="IPR001805">
    <property type="entry name" value="Adenokinase"/>
</dbReference>
<evidence type="ECO:0000256" key="11">
    <source>
        <dbReference type="RuleBase" id="RU368116"/>
    </source>
</evidence>
<dbReference type="Pfam" id="PF00294">
    <property type="entry name" value="PfkB"/>
    <property type="match status" value="1"/>
</dbReference>
<keyword evidence="11" id="KW-0460">Magnesium</keyword>
<evidence type="ECO:0000256" key="9">
    <source>
        <dbReference type="ARBA" id="ARBA00022840"/>
    </source>
</evidence>
<feature type="transmembrane region" description="Helical" evidence="12">
    <location>
        <begin position="101"/>
        <end position="122"/>
    </location>
</feature>
<keyword evidence="12" id="KW-0472">Membrane</keyword>
<reference evidence="14 15" key="1">
    <citation type="submission" date="2020-04" db="EMBL/GenBank/DDBJ databases">
        <title>Perkinsus olseni comparative genomics.</title>
        <authorList>
            <person name="Bogema D.R."/>
        </authorList>
    </citation>
    <scope>NUCLEOTIDE SEQUENCE [LARGE SCALE GENOMIC DNA]</scope>
    <source>
        <strain evidence="14 15">ATCC PRA-207</strain>
    </source>
</reference>
<comment type="catalytic activity">
    <reaction evidence="11">
        <text>adenosine + ATP = AMP + ADP + H(+)</text>
        <dbReference type="Rhea" id="RHEA:20824"/>
        <dbReference type="ChEBI" id="CHEBI:15378"/>
        <dbReference type="ChEBI" id="CHEBI:16335"/>
        <dbReference type="ChEBI" id="CHEBI:30616"/>
        <dbReference type="ChEBI" id="CHEBI:456215"/>
        <dbReference type="ChEBI" id="CHEBI:456216"/>
        <dbReference type="EC" id="2.7.1.20"/>
    </reaction>
</comment>
<dbReference type="InterPro" id="IPR011611">
    <property type="entry name" value="PfkB_dom"/>
</dbReference>
<evidence type="ECO:0000256" key="1">
    <source>
        <dbReference type="ARBA" id="ARBA00001946"/>
    </source>
</evidence>
<accession>A0A7J6T9N5</accession>
<comment type="caution">
    <text evidence="14">The sequence shown here is derived from an EMBL/GenBank/DDBJ whole genome shotgun (WGS) entry which is preliminary data.</text>
</comment>
<keyword evidence="7 11" id="KW-0547">Nucleotide-binding</keyword>
<dbReference type="GO" id="GO:0005524">
    <property type="term" value="F:ATP binding"/>
    <property type="evidence" value="ECO:0007669"/>
    <property type="project" value="UniProtKB-UniRule"/>
</dbReference>
<proteinExistence type="inferred from homology"/>
<protein>
    <recommendedName>
        <fullName evidence="4 11">Adenosine kinase</fullName>
        <shortName evidence="11">AK</shortName>
        <ecNumber evidence="4 11">2.7.1.20</ecNumber>
    </recommendedName>
    <alternativeName>
        <fullName evidence="11">Adenosine 5'-phosphotransferase</fullName>
    </alternativeName>
</protein>
<organism evidence="14 15">
    <name type="scientific">Perkinsus olseni</name>
    <name type="common">Perkinsus atlanticus</name>
    <dbReference type="NCBI Taxonomy" id="32597"/>
    <lineage>
        <taxon>Eukaryota</taxon>
        <taxon>Sar</taxon>
        <taxon>Alveolata</taxon>
        <taxon>Perkinsozoa</taxon>
        <taxon>Perkinsea</taxon>
        <taxon>Perkinsida</taxon>
        <taxon>Perkinsidae</taxon>
        <taxon>Perkinsus</taxon>
    </lineage>
</organism>
<evidence type="ECO:0000256" key="8">
    <source>
        <dbReference type="ARBA" id="ARBA00022777"/>
    </source>
</evidence>
<dbReference type="Gene3D" id="3.40.1190.20">
    <property type="match status" value="1"/>
</dbReference>
<comment type="pathway">
    <text evidence="2 11">Purine metabolism; AMP biosynthesis via salvage pathway; AMP from adenosine: step 1/1.</text>
</comment>
<evidence type="ECO:0000313" key="15">
    <source>
        <dbReference type="Proteomes" id="UP000553632"/>
    </source>
</evidence>
<dbReference type="AlphaFoldDB" id="A0A7J6T9N5"/>
<dbReference type="InterPro" id="IPR002173">
    <property type="entry name" value="Carboh/pur_kinase_PfkB_CS"/>
</dbReference>
<evidence type="ECO:0000256" key="7">
    <source>
        <dbReference type="ARBA" id="ARBA00022741"/>
    </source>
</evidence>
<name>A0A7J6T9N5_PEROL</name>
<evidence type="ECO:0000256" key="10">
    <source>
        <dbReference type="PIRSR" id="PIRSR601805-1"/>
    </source>
</evidence>
<evidence type="ECO:0000256" key="6">
    <source>
        <dbReference type="ARBA" id="ARBA00022726"/>
    </source>
</evidence>